<keyword evidence="2" id="KW-0547">Nucleotide-binding</keyword>
<feature type="domain" description="ABC transporter" evidence="8">
    <location>
        <begin position="3"/>
        <end position="234"/>
    </location>
</feature>
<dbReference type="OrthoDB" id="9802264at2"/>
<evidence type="ECO:0000256" key="2">
    <source>
        <dbReference type="ARBA" id="ARBA00022741"/>
    </source>
</evidence>
<dbReference type="PROSITE" id="PS50893">
    <property type="entry name" value="ABC_TRANSPORTER_2"/>
    <property type="match status" value="1"/>
</dbReference>
<dbReference type="InterPro" id="IPR003593">
    <property type="entry name" value="AAA+_ATPase"/>
</dbReference>
<dbReference type="InterPro" id="IPR003439">
    <property type="entry name" value="ABC_transporter-like_ATP-bd"/>
</dbReference>
<dbReference type="SMART" id="SM00382">
    <property type="entry name" value="AAA"/>
    <property type="match status" value="1"/>
</dbReference>
<evidence type="ECO:0000256" key="6">
    <source>
        <dbReference type="ARBA" id="ARBA00066388"/>
    </source>
</evidence>
<evidence type="ECO:0000256" key="1">
    <source>
        <dbReference type="ARBA" id="ARBA00022448"/>
    </source>
</evidence>
<dbReference type="EC" id="7.6.2.9" evidence="6"/>
<name>A0A0M0GD08_SPOGL</name>
<comment type="catalytic activity">
    <reaction evidence="4">
        <text>a quaternary ammonium(out) + ATP + H2O = a quaternary ammonium(in) + ADP + phosphate + H(+)</text>
        <dbReference type="Rhea" id="RHEA:11036"/>
        <dbReference type="ChEBI" id="CHEBI:15377"/>
        <dbReference type="ChEBI" id="CHEBI:15378"/>
        <dbReference type="ChEBI" id="CHEBI:30616"/>
        <dbReference type="ChEBI" id="CHEBI:35267"/>
        <dbReference type="ChEBI" id="CHEBI:43474"/>
        <dbReference type="ChEBI" id="CHEBI:456216"/>
        <dbReference type="EC" id="7.6.2.9"/>
    </reaction>
</comment>
<dbReference type="PATRIC" id="fig|1459.3.peg.2772"/>
<evidence type="ECO:0000313" key="10">
    <source>
        <dbReference type="Proteomes" id="UP000037109"/>
    </source>
</evidence>
<dbReference type="Proteomes" id="UP000037109">
    <property type="component" value="Unassembled WGS sequence"/>
</dbReference>
<protein>
    <recommendedName>
        <fullName evidence="7">Carnitine transport ATP-binding protein OpuCA</fullName>
        <ecNumber evidence="6">7.6.2.9</ecNumber>
    </recommendedName>
</protein>
<gene>
    <name evidence="9" type="ORF">AF332_12840</name>
</gene>
<dbReference type="CDD" id="cd03293">
    <property type="entry name" value="ABC_NrtD_SsuB_transporters"/>
    <property type="match status" value="1"/>
</dbReference>
<comment type="caution">
    <text evidence="9">The sequence shown here is derived from an EMBL/GenBank/DDBJ whole genome shotgun (WGS) entry which is preliminary data.</text>
</comment>
<dbReference type="RefSeq" id="WP_053434984.1">
    <property type="nucleotide sequence ID" value="NZ_LGUF01000007.1"/>
</dbReference>
<evidence type="ECO:0000256" key="7">
    <source>
        <dbReference type="ARBA" id="ARBA00070305"/>
    </source>
</evidence>
<comment type="subunit">
    <text evidence="5">The complex is composed of two ATP-binding proteins (OpuCA), two transmembrane proteins (OpuCB and OpuCD) and a solute-binding protein (OpuCC).</text>
</comment>
<dbReference type="GO" id="GO:0015418">
    <property type="term" value="F:ABC-type quaternary ammonium compound transporting activity"/>
    <property type="evidence" value="ECO:0007669"/>
    <property type="project" value="UniProtKB-EC"/>
</dbReference>
<dbReference type="InterPro" id="IPR017871">
    <property type="entry name" value="ABC_transporter-like_CS"/>
</dbReference>
<reference evidence="10" key="1">
    <citation type="submission" date="2015-07" db="EMBL/GenBank/DDBJ databases">
        <title>Fjat-10036 dsm4.</title>
        <authorList>
            <person name="Liu B."/>
            <person name="Wang J."/>
            <person name="Zhu Y."/>
            <person name="Liu G."/>
            <person name="Chen Q."/>
            <person name="Chen Z."/>
            <person name="Lan J."/>
            <person name="Che J."/>
            <person name="Ge C."/>
            <person name="Shi H."/>
            <person name="Pan Z."/>
            <person name="Liu X."/>
        </authorList>
    </citation>
    <scope>NUCLEOTIDE SEQUENCE [LARGE SCALE GENOMIC DNA]</scope>
    <source>
        <strain evidence="10">DSM 4</strain>
    </source>
</reference>
<dbReference type="PANTHER" id="PTHR42788:SF13">
    <property type="entry name" value="ALIPHATIC SULFONATES IMPORT ATP-BINDING PROTEIN SSUB"/>
    <property type="match status" value="1"/>
</dbReference>
<sequence>MFIEINDVNKQYKDKEDRPIDVLKGINLSIEKGQFVSILGPSGCGKSTILSIVAGLTKTTSGQILIDGKSITKPGKDRGMVFQQAALFPWLTVMENVTFPLKKEMKKKDAEETALKYLQMVQLGKYISHYPHELSGGMQQRVAIARALAMNPETLLMDEPFGALDEQTRSRLHGQLENIWTETKKTILFVTHSISESIKLSDRIIVMGTKPGIILQDITVNIPRPREEHKKEMLEIEDNIMKFLKKEIDKVVSEELQYANSH</sequence>
<dbReference type="InterPro" id="IPR050166">
    <property type="entry name" value="ABC_transporter_ATP-bind"/>
</dbReference>
<dbReference type="AlphaFoldDB" id="A0A0M0GD08"/>
<dbReference type="FunFam" id="3.40.50.300:FF:000425">
    <property type="entry name" value="Probable ABC transporter, ATP-binding subunit"/>
    <property type="match status" value="1"/>
</dbReference>
<dbReference type="GO" id="GO:0005524">
    <property type="term" value="F:ATP binding"/>
    <property type="evidence" value="ECO:0007669"/>
    <property type="project" value="UniProtKB-KW"/>
</dbReference>
<dbReference type="PROSITE" id="PS00211">
    <property type="entry name" value="ABC_TRANSPORTER_1"/>
    <property type="match status" value="1"/>
</dbReference>
<evidence type="ECO:0000259" key="8">
    <source>
        <dbReference type="PROSITE" id="PS50893"/>
    </source>
</evidence>
<evidence type="ECO:0000256" key="5">
    <source>
        <dbReference type="ARBA" id="ARBA00063934"/>
    </source>
</evidence>
<keyword evidence="3" id="KW-0067">ATP-binding</keyword>
<keyword evidence="1" id="KW-0813">Transport</keyword>
<evidence type="ECO:0000313" key="9">
    <source>
        <dbReference type="EMBL" id="KON87628.1"/>
    </source>
</evidence>
<dbReference type="STRING" id="1459.AF332_12840"/>
<dbReference type="InterPro" id="IPR027417">
    <property type="entry name" value="P-loop_NTPase"/>
</dbReference>
<evidence type="ECO:0000256" key="3">
    <source>
        <dbReference type="ARBA" id="ARBA00022840"/>
    </source>
</evidence>
<dbReference type="SUPFAM" id="SSF52540">
    <property type="entry name" value="P-loop containing nucleoside triphosphate hydrolases"/>
    <property type="match status" value="1"/>
</dbReference>
<dbReference type="GO" id="GO:0016887">
    <property type="term" value="F:ATP hydrolysis activity"/>
    <property type="evidence" value="ECO:0007669"/>
    <property type="project" value="InterPro"/>
</dbReference>
<dbReference type="PANTHER" id="PTHR42788">
    <property type="entry name" value="TAURINE IMPORT ATP-BINDING PROTEIN-RELATED"/>
    <property type="match status" value="1"/>
</dbReference>
<dbReference type="EMBL" id="LGUF01000007">
    <property type="protein sequence ID" value="KON87628.1"/>
    <property type="molecule type" value="Genomic_DNA"/>
</dbReference>
<dbReference type="Pfam" id="PF00005">
    <property type="entry name" value="ABC_tran"/>
    <property type="match status" value="1"/>
</dbReference>
<proteinExistence type="predicted"/>
<keyword evidence="10" id="KW-1185">Reference proteome</keyword>
<dbReference type="Gene3D" id="3.40.50.300">
    <property type="entry name" value="P-loop containing nucleotide triphosphate hydrolases"/>
    <property type="match status" value="1"/>
</dbReference>
<organism evidence="9 10">
    <name type="scientific">Sporosarcina globispora</name>
    <name type="common">Bacillus globisporus</name>
    <dbReference type="NCBI Taxonomy" id="1459"/>
    <lineage>
        <taxon>Bacteria</taxon>
        <taxon>Bacillati</taxon>
        <taxon>Bacillota</taxon>
        <taxon>Bacilli</taxon>
        <taxon>Bacillales</taxon>
        <taxon>Caryophanaceae</taxon>
        <taxon>Sporosarcina</taxon>
    </lineage>
</organism>
<evidence type="ECO:0000256" key="4">
    <source>
        <dbReference type="ARBA" id="ARBA00052482"/>
    </source>
</evidence>
<accession>A0A0M0GD08</accession>